<evidence type="ECO:0000256" key="1">
    <source>
        <dbReference type="SAM" id="MobiDB-lite"/>
    </source>
</evidence>
<proteinExistence type="predicted"/>
<dbReference type="AlphaFoldDB" id="A0AAV2QLJ9"/>
<dbReference type="SUPFAM" id="SSF55781">
    <property type="entry name" value="GAF domain-like"/>
    <property type="match status" value="1"/>
</dbReference>
<dbReference type="Gene3D" id="3.30.450.40">
    <property type="match status" value="2"/>
</dbReference>
<dbReference type="InterPro" id="IPR003018">
    <property type="entry name" value="GAF"/>
</dbReference>
<feature type="compositionally biased region" description="Basic residues" evidence="1">
    <location>
        <begin position="97"/>
        <end position="110"/>
    </location>
</feature>
<sequence length="554" mass="61768">MSFAAIAMTNLSFDVVEEWLDAHSDLATDYFVRKAELAAVNKWLVAHGFLTVTSASRRGSANVDNDCLSPISPIDKISDSPFNDVLGHLPSRTNSRKHLRHSFAKSKSKSVSRTCEPSAAQMAAEARRSSFRAMRKYSSLPPTSNYMLCLLIESKVRLPRYESRTLDLKKQMKANDEKEFFLDIVKDIANDLNLKSLTQKFVTNVSLLLDADGASLFLVHSTGSGKKSLMSKVFDVHSGTNIFPSTNDDNAVEVPWGKGVLGYVAETGETVNLQCAAEDHSTIYNNGSNCTSTRKVKTTVCEGINNQFCVIAVAQVINKCAANSLFNWFTKQDEKMFESYLQFVGVAITNAQLMEASQAEYERNRSLLEVVHDLFEEQTSVENVILKILQRAQRLVKCERLNALSSMKNITEIRFFSLFNALPNEKVNTEENAGIRCFSMLNVLSICSQLNTLSGVTQKKVKFSKIFELSSPVSGQYNTNKGVHSERLYQLLLHITHSVTTSAFLCFHLPVTLPVPRASGGDVKSLLTKRVTSMDYKCISQIKIQIKNVSHKLF</sequence>
<name>A0AAV2QLJ9_MEGNR</name>
<evidence type="ECO:0000313" key="4">
    <source>
        <dbReference type="Proteomes" id="UP001497623"/>
    </source>
</evidence>
<feature type="region of interest" description="Disordered" evidence="1">
    <location>
        <begin position="97"/>
        <end position="119"/>
    </location>
</feature>
<reference evidence="3 4" key="1">
    <citation type="submission" date="2024-05" db="EMBL/GenBank/DDBJ databases">
        <authorList>
            <person name="Wallberg A."/>
        </authorList>
    </citation>
    <scope>NUCLEOTIDE SEQUENCE [LARGE SCALE GENOMIC DNA]</scope>
</reference>
<dbReference type="EMBL" id="CAXKWB010007120">
    <property type="protein sequence ID" value="CAL4085691.1"/>
    <property type="molecule type" value="Genomic_DNA"/>
</dbReference>
<evidence type="ECO:0000313" key="3">
    <source>
        <dbReference type="EMBL" id="CAL4085691.1"/>
    </source>
</evidence>
<dbReference type="SMART" id="SM00065">
    <property type="entry name" value="GAF"/>
    <property type="match status" value="1"/>
</dbReference>
<comment type="caution">
    <text evidence="3">The sequence shown here is derived from an EMBL/GenBank/DDBJ whole genome shotgun (WGS) entry which is preliminary data.</text>
</comment>
<feature type="non-terminal residue" evidence="3">
    <location>
        <position position="554"/>
    </location>
</feature>
<gene>
    <name evidence="3" type="ORF">MNOR_LOCUS12784</name>
</gene>
<accession>A0AAV2QLJ9</accession>
<dbReference type="Proteomes" id="UP001497623">
    <property type="component" value="Unassembled WGS sequence"/>
</dbReference>
<evidence type="ECO:0000259" key="2">
    <source>
        <dbReference type="SMART" id="SM00065"/>
    </source>
</evidence>
<dbReference type="InterPro" id="IPR029016">
    <property type="entry name" value="GAF-like_dom_sf"/>
</dbReference>
<organism evidence="3 4">
    <name type="scientific">Meganyctiphanes norvegica</name>
    <name type="common">Northern krill</name>
    <name type="synonym">Thysanopoda norvegica</name>
    <dbReference type="NCBI Taxonomy" id="48144"/>
    <lineage>
        <taxon>Eukaryota</taxon>
        <taxon>Metazoa</taxon>
        <taxon>Ecdysozoa</taxon>
        <taxon>Arthropoda</taxon>
        <taxon>Crustacea</taxon>
        <taxon>Multicrustacea</taxon>
        <taxon>Malacostraca</taxon>
        <taxon>Eumalacostraca</taxon>
        <taxon>Eucarida</taxon>
        <taxon>Euphausiacea</taxon>
        <taxon>Euphausiidae</taxon>
        <taxon>Meganyctiphanes</taxon>
    </lineage>
</organism>
<keyword evidence="4" id="KW-1185">Reference proteome</keyword>
<protein>
    <recommendedName>
        <fullName evidence="2">GAF domain-containing protein</fullName>
    </recommendedName>
</protein>
<feature type="domain" description="GAF" evidence="2">
    <location>
        <begin position="193"/>
        <end position="358"/>
    </location>
</feature>